<keyword evidence="3" id="KW-1185">Reference proteome</keyword>
<sequence>MWSGPSGFWKEMIVVSSTPGNSDDGLDKCSDLEFIVQSPCAYIVLISDTSQTRAGHCSGQQVPSDLGQVSPGLRRRTTGRRHTEKNRAVMEAAVSKQEETINSDRDSKAATGQILAQDGSKDTASMSSQCDQLMTNLTSESQGVEHSGCEQGSSDSSIETGCDRNEKLERPASYLDTVTGDDTEEVFCAKRGDPKTAEVSAGGLSCVPSPATPISSATATAENPELAGCGDCTSHAHKSNNNNVNGNNSRNNNSNNNKHNYNNDIHVDKNDPFCGNLRRGHPINKILSPLFSPSSSSSSSSSSSPSFFPSSLHRASSSLSSISEAEMLTMMETMGESEILSALPPCDCDECLLNGPNSPTIVPPDQRTLTR</sequence>
<evidence type="ECO:0000313" key="2">
    <source>
        <dbReference type="EMBL" id="KAK3804347.1"/>
    </source>
</evidence>
<evidence type="ECO:0000313" key="3">
    <source>
        <dbReference type="Proteomes" id="UP001283361"/>
    </source>
</evidence>
<feature type="region of interest" description="Disordered" evidence="1">
    <location>
        <begin position="291"/>
        <end position="310"/>
    </location>
</feature>
<feature type="region of interest" description="Disordered" evidence="1">
    <location>
        <begin position="240"/>
        <end position="265"/>
    </location>
</feature>
<feature type="compositionally biased region" description="Low complexity" evidence="1">
    <location>
        <begin position="240"/>
        <end position="263"/>
    </location>
</feature>
<organism evidence="2 3">
    <name type="scientific">Elysia crispata</name>
    <name type="common">lettuce slug</name>
    <dbReference type="NCBI Taxonomy" id="231223"/>
    <lineage>
        <taxon>Eukaryota</taxon>
        <taxon>Metazoa</taxon>
        <taxon>Spiralia</taxon>
        <taxon>Lophotrochozoa</taxon>
        <taxon>Mollusca</taxon>
        <taxon>Gastropoda</taxon>
        <taxon>Heterobranchia</taxon>
        <taxon>Euthyneura</taxon>
        <taxon>Panpulmonata</taxon>
        <taxon>Sacoglossa</taxon>
        <taxon>Placobranchoidea</taxon>
        <taxon>Plakobranchidae</taxon>
        <taxon>Elysia</taxon>
    </lineage>
</organism>
<dbReference type="Proteomes" id="UP001283361">
    <property type="component" value="Unassembled WGS sequence"/>
</dbReference>
<feature type="compositionally biased region" description="Basic and acidic residues" evidence="1">
    <location>
        <begin position="96"/>
        <end position="108"/>
    </location>
</feature>
<feature type="non-terminal residue" evidence="2">
    <location>
        <position position="1"/>
    </location>
</feature>
<name>A0AAE1EF56_9GAST</name>
<gene>
    <name evidence="2" type="ORF">RRG08_059317</name>
</gene>
<reference evidence="2" key="1">
    <citation type="journal article" date="2023" name="G3 (Bethesda)">
        <title>A reference genome for the long-term kleptoplast-retaining sea slug Elysia crispata morphotype clarki.</title>
        <authorList>
            <person name="Eastman K.E."/>
            <person name="Pendleton A.L."/>
            <person name="Shaikh M.A."/>
            <person name="Suttiyut T."/>
            <person name="Ogas R."/>
            <person name="Tomko P."/>
            <person name="Gavelis G."/>
            <person name="Widhalm J.R."/>
            <person name="Wisecaver J.H."/>
        </authorList>
    </citation>
    <scope>NUCLEOTIDE SEQUENCE</scope>
    <source>
        <strain evidence="2">ECLA1</strain>
    </source>
</reference>
<evidence type="ECO:0000256" key="1">
    <source>
        <dbReference type="SAM" id="MobiDB-lite"/>
    </source>
</evidence>
<proteinExistence type="predicted"/>
<dbReference type="EMBL" id="JAWDGP010000016">
    <property type="protein sequence ID" value="KAK3804347.1"/>
    <property type="molecule type" value="Genomic_DNA"/>
</dbReference>
<feature type="region of interest" description="Disordered" evidence="1">
    <location>
        <begin position="78"/>
        <end position="126"/>
    </location>
</feature>
<dbReference type="AlphaFoldDB" id="A0AAE1EF56"/>
<comment type="caution">
    <text evidence="2">The sequence shown here is derived from an EMBL/GenBank/DDBJ whole genome shotgun (WGS) entry which is preliminary data.</text>
</comment>
<protein>
    <submittedName>
        <fullName evidence="2">Uncharacterized protein</fullName>
    </submittedName>
</protein>
<accession>A0AAE1EF56</accession>